<dbReference type="OrthoDB" id="114121at2157"/>
<sequence length="105" mass="11498">MIVKAEDADTNEFHGVQFDVLAVGDESMVTKMHLKEGNDVPSHSHESEQSGYVISGTYRLHIGDDDDLIAGGDSYSIPGGVEHSYEIIDSGEIIDVFSPPREDYL</sequence>
<dbReference type="InterPro" id="IPR014710">
    <property type="entry name" value="RmlC-like_jellyroll"/>
</dbReference>
<reference evidence="3" key="2">
    <citation type="submission" date="2016-11" db="EMBL/GenBank/DDBJ databases">
        <authorList>
            <person name="Jaros S."/>
            <person name="Januszkiewicz K."/>
            <person name="Wedrychowicz H."/>
        </authorList>
    </citation>
    <scope>NUCLEOTIDE SEQUENCE [LARGE SCALE GENOMIC DNA]</scope>
    <source>
        <strain evidence="3">DX253</strain>
    </source>
</reference>
<protein>
    <submittedName>
        <fullName evidence="2">Cupin 2 conserved barrel domain protein</fullName>
    </submittedName>
    <submittedName>
        <fullName evidence="3">Cupin domain-containing protein</fullName>
    </submittedName>
</protein>
<reference evidence="2" key="1">
    <citation type="journal article" date="2014" name="ISME J.">
        <title>Trehalose/2-sulfotrehalose biosynthesis and glycine-betaine uptake are widely spread mechanisms for osmoadaptation in the Halobacteriales.</title>
        <authorList>
            <person name="Youssef N.H."/>
            <person name="Savage-Ashlock K.N."/>
            <person name="McCully A.L."/>
            <person name="Luedtke B."/>
            <person name="Shaw E.I."/>
            <person name="Hoff W.D."/>
            <person name="Elshahed M.S."/>
        </authorList>
    </citation>
    <scope>NUCLEOTIDE SEQUENCE [LARGE SCALE GENOMIC DNA]</scope>
    <source>
        <strain evidence="2">DX253</strain>
    </source>
</reference>
<dbReference type="EMBL" id="AEMG01000019">
    <property type="protein sequence ID" value="EFW90766.1"/>
    <property type="molecule type" value="Genomic_DNA"/>
</dbReference>
<dbReference type="EMBL" id="FRAN01000001">
    <property type="protein sequence ID" value="SHK21813.1"/>
    <property type="molecule type" value="Genomic_DNA"/>
</dbReference>
<evidence type="ECO:0000259" key="1">
    <source>
        <dbReference type="Pfam" id="PF07883"/>
    </source>
</evidence>
<dbReference type="PANTHER" id="PTHR40112">
    <property type="entry name" value="H2HPP ISOMERASE"/>
    <property type="match status" value="1"/>
</dbReference>
<dbReference type="SUPFAM" id="SSF51182">
    <property type="entry name" value="RmlC-like cupins"/>
    <property type="match status" value="1"/>
</dbReference>
<organism evidence="2">
    <name type="scientific">Haladaptatus paucihalophilus DX253</name>
    <dbReference type="NCBI Taxonomy" id="797209"/>
    <lineage>
        <taxon>Archaea</taxon>
        <taxon>Methanobacteriati</taxon>
        <taxon>Methanobacteriota</taxon>
        <taxon>Stenosarchaea group</taxon>
        <taxon>Halobacteria</taxon>
        <taxon>Halobacteriales</taxon>
        <taxon>Haladaptataceae</taxon>
        <taxon>Haladaptatus</taxon>
    </lineage>
</organism>
<dbReference type="Pfam" id="PF07883">
    <property type="entry name" value="Cupin_2"/>
    <property type="match status" value="1"/>
</dbReference>
<dbReference type="InterPro" id="IPR013096">
    <property type="entry name" value="Cupin_2"/>
</dbReference>
<dbReference type="STRING" id="797209.GCA_000376445_03135"/>
<keyword evidence="4" id="KW-1185">Reference proteome</keyword>
<name>E7QWW3_HALPU</name>
<evidence type="ECO:0000313" key="3">
    <source>
        <dbReference type="EMBL" id="SHK21813.1"/>
    </source>
</evidence>
<dbReference type="PANTHER" id="PTHR40112:SF1">
    <property type="entry name" value="H2HPP ISOMERASE"/>
    <property type="match status" value="1"/>
</dbReference>
<reference evidence="4" key="3">
    <citation type="submission" date="2016-11" db="EMBL/GenBank/DDBJ databases">
        <authorList>
            <person name="Varghese N."/>
            <person name="Submissions S."/>
        </authorList>
    </citation>
    <scope>NUCLEOTIDE SEQUENCE [LARGE SCALE GENOMIC DNA]</scope>
    <source>
        <strain evidence="4">DX253</strain>
    </source>
</reference>
<gene>
    <name evidence="3" type="ORF">SAMN05444342_0983</name>
    <name evidence="2" type="ORF">ZOD2009_16508</name>
</gene>
<dbReference type="eggNOG" id="arCOG02999">
    <property type="taxonomic scope" value="Archaea"/>
</dbReference>
<dbReference type="Gene3D" id="2.60.120.10">
    <property type="entry name" value="Jelly Rolls"/>
    <property type="match status" value="1"/>
</dbReference>
<dbReference type="Proteomes" id="UP000003751">
    <property type="component" value="Unassembled WGS sequence"/>
</dbReference>
<dbReference type="CDD" id="cd02238">
    <property type="entry name" value="cupin_KdgF"/>
    <property type="match status" value="1"/>
</dbReference>
<dbReference type="PATRIC" id="fig|797209.4.peg.3224"/>
<dbReference type="AlphaFoldDB" id="E7QWW3"/>
<accession>E7QWW3</accession>
<dbReference type="InterPro" id="IPR052535">
    <property type="entry name" value="Bacilysin_H2HPP_isomerase"/>
</dbReference>
<dbReference type="InterPro" id="IPR011051">
    <property type="entry name" value="RmlC_Cupin_sf"/>
</dbReference>
<evidence type="ECO:0000313" key="2">
    <source>
        <dbReference type="EMBL" id="EFW90766.1"/>
    </source>
</evidence>
<dbReference type="Proteomes" id="UP000184203">
    <property type="component" value="Unassembled WGS sequence"/>
</dbReference>
<evidence type="ECO:0000313" key="4">
    <source>
        <dbReference type="Proteomes" id="UP000184203"/>
    </source>
</evidence>
<feature type="domain" description="Cupin type-2" evidence="1">
    <location>
        <begin position="32"/>
        <end position="89"/>
    </location>
</feature>
<proteinExistence type="predicted"/>
<dbReference type="RefSeq" id="WP_007981637.1">
    <property type="nucleotide sequence ID" value="NZ_AEMG01000019.1"/>
</dbReference>